<comment type="caution">
    <text evidence="2">The sequence shown here is derived from an EMBL/GenBank/DDBJ whole genome shotgun (WGS) entry which is preliminary data.</text>
</comment>
<organism evidence="2 3">
    <name type="scientific">Roseburia inulinivorans</name>
    <dbReference type="NCBI Taxonomy" id="360807"/>
    <lineage>
        <taxon>Bacteria</taxon>
        <taxon>Bacillati</taxon>
        <taxon>Bacillota</taxon>
        <taxon>Clostridia</taxon>
        <taxon>Lachnospirales</taxon>
        <taxon>Lachnospiraceae</taxon>
        <taxon>Roseburia</taxon>
    </lineage>
</organism>
<feature type="transmembrane region" description="Helical" evidence="1">
    <location>
        <begin position="410"/>
        <end position="434"/>
    </location>
</feature>
<evidence type="ECO:0008006" key="4">
    <source>
        <dbReference type="Google" id="ProtNLM"/>
    </source>
</evidence>
<evidence type="ECO:0000313" key="2">
    <source>
        <dbReference type="EMBL" id="RHF00040.1"/>
    </source>
</evidence>
<evidence type="ECO:0000313" key="3">
    <source>
        <dbReference type="Proteomes" id="UP000286271"/>
    </source>
</evidence>
<name>A0A414LYJ7_9FIRM</name>
<feature type="transmembrane region" description="Helical" evidence="1">
    <location>
        <begin position="62"/>
        <end position="84"/>
    </location>
</feature>
<accession>A0A414LYJ7</accession>
<feature type="transmembrane region" description="Helical" evidence="1">
    <location>
        <begin position="281"/>
        <end position="302"/>
    </location>
</feature>
<dbReference type="Proteomes" id="UP000286271">
    <property type="component" value="Unassembled WGS sequence"/>
</dbReference>
<reference evidence="2 3" key="1">
    <citation type="submission" date="2018-08" db="EMBL/GenBank/DDBJ databases">
        <title>A genome reference for cultivated species of the human gut microbiota.</title>
        <authorList>
            <person name="Zou Y."/>
            <person name="Xue W."/>
            <person name="Luo G."/>
        </authorList>
    </citation>
    <scope>NUCLEOTIDE SEQUENCE [LARGE SCALE GENOMIC DNA]</scope>
    <source>
        <strain evidence="2 3">AM27-11</strain>
    </source>
</reference>
<dbReference type="RefSeq" id="WP_118929716.1">
    <property type="nucleotide sequence ID" value="NZ_QSKW01000002.1"/>
</dbReference>
<dbReference type="AlphaFoldDB" id="A0A414LYJ7"/>
<feature type="transmembrane region" description="Helical" evidence="1">
    <location>
        <begin position="380"/>
        <end position="403"/>
    </location>
</feature>
<dbReference type="EMBL" id="QSKW01000002">
    <property type="protein sequence ID" value="RHF00040.1"/>
    <property type="molecule type" value="Genomic_DNA"/>
</dbReference>
<proteinExistence type="predicted"/>
<keyword evidence="1" id="KW-1133">Transmembrane helix</keyword>
<feature type="transmembrane region" description="Helical" evidence="1">
    <location>
        <begin position="463"/>
        <end position="485"/>
    </location>
</feature>
<feature type="transmembrane region" description="Helical" evidence="1">
    <location>
        <begin position="37"/>
        <end position="55"/>
    </location>
</feature>
<feature type="transmembrane region" description="Helical" evidence="1">
    <location>
        <begin position="440"/>
        <end position="456"/>
    </location>
</feature>
<feature type="transmembrane region" description="Helical" evidence="1">
    <location>
        <begin position="238"/>
        <end position="269"/>
    </location>
</feature>
<gene>
    <name evidence="2" type="ORF">DW707_02215</name>
</gene>
<feature type="transmembrane region" description="Helical" evidence="1">
    <location>
        <begin position="159"/>
        <end position="178"/>
    </location>
</feature>
<feature type="transmembrane region" description="Helical" evidence="1">
    <location>
        <begin position="12"/>
        <end position="31"/>
    </location>
</feature>
<evidence type="ECO:0000256" key="1">
    <source>
        <dbReference type="SAM" id="Phobius"/>
    </source>
</evidence>
<sequence length="564" mass="65194">MELEKRVINASKLLLIFMTSIICITEIFFFFGVSINYFNFIISIGVMLVVGYYMFAEKKEKYMWDICICLILICIMVLFAMNVYDNTWDGCAYHKQAVGLLKEGWNPVYMLSNDFNNAEISIRNAKEGPLLWAESYPKATWYYAAVIYYITGNIEAGKSYTLLFAFITYGICLEFFSLKFNGKAKYLLALFISLNPIACAQFQSYYLDGVVASIISLLIVLFIEIIDSKDKEISKLQYIEIGCLIIWGCNLKFSVVVFIVTACGLFLIFNSLKLKKIDVKNFLILFVQGIVAVFMFGFTPYITNIIRHGNMFYSLGGLMNESEMQAQFGIPGLNRTGRFIVSIFGKMSHGEYKTLKDILKVPFTFSPKELQYYSFVDTRVGGFGIFFSGLFIISILIITIAILKMKKNNSFSLVFVFAISYLLISVVEFCVIPQTSQFRYIPHMYLYIVLAVYLLMRKWNENIFYKYVNILCCILIIVNLLPWGWNAVRKINQGTFTTATLKGMEKECVEQGINYEIAFYCDDFTGMYYNLKDFNISYVYKSVNELETDYRITYSNWLYYRIGN</sequence>
<feature type="transmembrane region" description="Helical" evidence="1">
    <location>
        <begin position="205"/>
        <end position="226"/>
    </location>
</feature>
<protein>
    <recommendedName>
        <fullName evidence="4">Glycosyltransferase RgtA/B/C/D-like domain-containing protein</fullName>
    </recommendedName>
</protein>
<keyword evidence="1" id="KW-0812">Transmembrane</keyword>
<keyword evidence="1" id="KW-0472">Membrane</keyword>